<evidence type="ECO:0000313" key="3">
    <source>
        <dbReference type="Proteomes" id="UP000186817"/>
    </source>
</evidence>
<accession>A0A1Q9BUE9</accession>
<keyword evidence="3" id="KW-1185">Reference proteome</keyword>
<name>A0A1Q9BUE9_SYMMI</name>
<feature type="region of interest" description="Disordered" evidence="1">
    <location>
        <begin position="1"/>
        <end position="22"/>
    </location>
</feature>
<feature type="non-terminal residue" evidence="2">
    <location>
        <position position="77"/>
    </location>
</feature>
<reference evidence="2 3" key="1">
    <citation type="submission" date="2016-02" db="EMBL/GenBank/DDBJ databases">
        <title>Genome analysis of coral dinoflagellate symbionts highlights evolutionary adaptations to a symbiotic lifestyle.</title>
        <authorList>
            <person name="Aranda M."/>
            <person name="Li Y."/>
            <person name="Liew Y.J."/>
            <person name="Baumgarten S."/>
            <person name="Simakov O."/>
            <person name="Wilson M."/>
            <person name="Piel J."/>
            <person name="Ashoor H."/>
            <person name="Bougouffa S."/>
            <person name="Bajic V.B."/>
            <person name="Ryu T."/>
            <person name="Ravasi T."/>
            <person name="Bayer T."/>
            <person name="Micklem G."/>
            <person name="Kim H."/>
            <person name="Bhak J."/>
            <person name="Lajeunesse T.C."/>
            <person name="Voolstra C.R."/>
        </authorList>
    </citation>
    <scope>NUCLEOTIDE SEQUENCE [LARGE SCALE GENOMIC DNA]</scope>
    <source>
        <strain evidence="2 3">CCMP2467</strain>
    </source>
</reference>
<gene>
    <name evidence="2" type="ORF">AK812_SmicGene46185</name>
</gene>
<dbReference type="AlphaFoldDB" id="A0A1Q9BUE9"/>
<dbReference type="EMBL" id="LSRX01003927">
    <property type="protein sequence ID" value="OLP74313.1"/>
    <property type="molecule type" value="Genomic_DNA"/>
</dbReference>
<feature type="non-terminal residue" evidence="2">
    <location>
        <position position="1"/>
    </location>
</feature>
<proteinExistence type="predicted"/>
<dbReference type="Proteomes" id="UP000186817">
    <property type="component" value="Unassembled WGS sequence"/>
</dbReference>
<comment type="caution">
    <text evidence="2">The sequence shown here is derived from an EMBL/GenBank/DDBJ whole genome shotgun (WGS) entry which is preliminary data.</text>
</comment>
<evidence type="ECO:0000256" key="1">
    <source>
        <dbReference type="SAM" id="MobiDB-lite"/>
    </source>
</evidence>
<sequence length="77" mass="9040">CERLQRHGADQPPGGLLSSGLRRCGARLPQQRNSQEYPHRRQRSRWLYLRRGGAGHTADLRLRRRICHGREERERSA</sequence>
<organism evidence="2 3">
    <name type="scientific">Symbiodinium microadriaticum</name>
    <name type="common">Dinoflagellate</name>
    <name type="synonym">Zooxanthella microadriatica</name>
    <dbReference type="NCBI Taxonomy" id="2951"/>
    <lineage>
        <taxon>Eukaryota</taxon>
        <taxon>Sar</taxon>
        <taxon>Alveolata</taxon>
        <taxon>Dinophyceae</taxon>
        <taxon>Suessiales</taxon>
        <taxon>Symbiodiniaceae</taxon>
        <taxon>Symbiodinium</taxon>
    </lineage>
</organism>
<evidence type="ECO:0000313" key="2">
    <source>
        <dbReference type="EMBL" id="OLP74313.1"/>
    </source>
</evidence>
<protein>
    <submittedName>
        <fullName evidence="2">Uncharacterized protein</fullName>
    </submittedName>
</protein>